<dbReference type="PANTHER" id="PTHR42939:SF1">
    <property type="entry name" value="ABC TRANSPORTER ATP-BINDING PROTEIN ALBC-RELATED"/>
    <property type="match status" value="1"/>
</dbReference>
<evidence type="ECO:0000313" key="6">
    <source>
        <dbReference type="Proteomes" id="UP000008394"/>
    </source>
</evidence>
<evidence type="ECO:0000256" key="2">
    <source>
        <dbReference type="ARBA" id="ARBA00022741"/>
    </source>
</evidence>
<name>A0A806FR46_BIFAN</name>
<reference evidence="5 6" key="1">
    <citation type="journal article" date="2011" name="J. Bacteriol.">
        <title>Genome Sequence of the Probiotic Strain Bifidobacterium animalis subsp. lactis CNCM I-2494.</title>
        <authorList>
            <person name="Chervaux C."/>
            <person name="Grimaldi C."/>
            <person name="Bolotin A."/>
            <person name="Quinquis B."/>
            <person name="Legrain-Raspaud S."/>
            <person name="van Hylckama Vlieg J.E."/>
            <person name="Denariaz G."/>
            <person name="Smokvina T."/>
        </authorList>
    </citation>
    <scope>NUCLEOTIDE SEQUENCE [LARGE SCALE GENOMIC DNA]</scope>
    <source>
        <strain evidence="5 6">CNCM I-2494</strain>
    </source>
</reference>
<dbReference type="InterPro" id="IPR003439">
    <property type="entry name" value="ABC_transporter-like_ATP-bd"/>
</dbReference>
<dbReference type="KEGG" id="bnm:BALAC2494_00698"/>
<dbReference type="GO" id="GO:0005524">
    <property type="term" value="F:ATP binding"/>
    <property type="evidence" value="ECO:0007669"/>
    <property type="project" value="UniProtKB-KW"/>
</dbReference>
<dbReference type="EMBL" id="CP002915">
    <property type="protein sequence ID" value="AEK30408.1"/>
    <property type="molecule type" value="Genomic_DNA"/>
</dbReference>
<protein>
    <submittedName>
        <fullName evidence="5">ABC transporter ATP-binding protein</fullName>
    </submittedName>
</protein>
<sequence>MKIALDHVTKHYPDFDLDVTMEVPDDTITALIGTNGSGKTTTFRLMLGLARPAGGEGIILGDPIRRVWVNAKSRTGVTFGDSTFVPTFTLNDEIAERKRFYTTFDEQWCRAQLQRFTLPLNQQIQEFSAGMLAECKTIMAMAHHPEPLILDEPTAGLDVIARNEVLDLLREYMEIPGRSMLISSHVATDLENLCDDLYLIDRGRIRMHETIDALHDEYAVLTLTDDQMSAADPRYILVKQRTAGGWKAITDERGFYEENLPGVGICGASIDEIITLMSADPRTTTMQERTMQ</sequence>
<dbReference type="GO" id="GO:0016887">
    <property type="term" value="F:ATP hydrolysis activity"/>
    <property type="evidence" value="ECO:0007669"/>
    <property type="project" value="InterPro"/>
</dbReference>
<proteinExistence type="predicted"/>
<dbReference type="Proteomes" id="UP000008394">
    <property type="component" value="Chromosome"/>
</dbReference>
<dbReference type="AlphaFoldDB" id="A0A806FR46"/>
<accession>A0A806FR46</accession>
<evidence type="ECO:0000259" key="4">
    <source>
        <dbReference type="PROSITE" id="PS50893"/>
    </source>
</evidence>
<dbReference type="InterPro" id="IPR027417">
    <property type="entry name" value="P-loop_NTPase"/>
</dbReference>
<gene>
    <name evidence="5" type="ORF">BALAC2494_00698</name>
</gene>
<dbReference type="SMART" id="SM00382">
    <property type="entry name" value="AAA"/>
    <property type="match status" value="1"/>
</dbReference>
<evidence type="ECO:0000256" key="3">
    <source>
        <dbReference type="ARBA" id="ARBA00022840"/>
    </source>
</evidence>
<dbReference type="PROSITE" id="PS50893">
    <property type="entry name" value="ABC_TRANSPORTER_2"/>
    <property type="match status" value="1"/>
</dbReference>
<dbReference type="CDD" id="cd03230">
    <property type="entry name" value="ABC_DR_subfamily_A"/>
    <property type="match status" value="1"/>
</dbReference>
<dbReference type="SUPFAM" id="SSF52540">
    <property type="entry name" value="P-loop containing nucleoside triphosphate hydrolases"/>
    <property type="match status" value="1"/>
</dbReference>
<dbReference type="Gene3D" id="3.40.50.300">
    <property type="entry name" value="P-loop containing nucleotide triphosphate hydrolases"/>
    <property type="match status" value="1"/>
</dbReference>
<dbReference type="RefSeq" id="WP_004217792.1">
    <property type="nucleotide sequence ID" value="NC_017215.1"/>
</dbReference>
<dbReference type="GeneID" id="29696564"/>
<evidence type="ECO:0000313" key="5">
    <source>
        <dbReference type="EMBL" id="AEK30408.1"/>
    </source>
</evidence>
<feature type="domain" description="ABC transporter" evidence="4">
    <location>
        <begin position="3"/>
        <end position="227"/>
    </location>
</feature>
<organism evidence="5 6">
    <name type="scientific">Bifidobacterium animalis subsp. lactis CNCM I-2494</name>
    <dbReference type="NCBI Taxonomy" id="1042403"/>
    <lineage>
        <taxon>Bacteria</taxon>
        <taxon>Bacillati</taxon>
        <taxon>Actinomycetota</taxon>
        <taxon>Actinomycetes</taxon>
        <taxon>Bifidobacteriales</taxon>
        <taxon>Bifidobacteriaceae</taxon>
        <taxon>Bifidobacterium</taxon>
    </lineage>
</organism>
<keyword evidence="2" id="KW-0547">Nucleotide-binding</keyword>
<dbReference type="InterPro" id="IPR051782">
    <property type="entry name" value="ABC_Transporter_VariousFunc"/>
</dbReference>
<evidence type="ECO:0000256" key="1">
    <source>
        <dbReference type="ARBA" id="ARBA00022448"/>
    </source>
</evidence>
<dbReference type="Pfam" id="PF00005">
    <property type="entry name" value="ABC_tran"/>
    <property type="match status" value="1"/>
</dbReference>
<keyword evidence="3 5" id="KW-0067">ATP-binding</keyword>
<keyword evidence="1" id="KW-0813">Transport</keyword>
<dbReference type="PANTHER" id="PTHR42939">
    <property type="entry name" value="ABC TRANSPORTER ATP-BINDING PROTEIN ALBC-RELATED"/>
    <property type="match status" value="1"/>
</dbReference>
<dbReference type="InterPro" id="IPR003593">
    <property type="entry name" value="AAA+_ATPase"/>
</dbReference>